<dbReference type="SUPFAM" id="SSF52374">
    <property type="entry name" value="Nucleotidylyl transferase"/>
    <property type="match status" value="1"/>
</dbReference>
<dbReference type="Gene3D" id="3.40.50.620">
    <property type="entry name" value="HUPs"/>
    <property type="match status" value="1"/>
</dbReference>
<evidence type="ECO:0000313" key="10">
    <source>
        <dbReference type="EMBL" id="MDY3560054.1"/>
    </source>
</evidence>
<evidence type="ECO:0000256" key="5">
    <source>
        <dbReference type="ARBA" id="ARBA00022917"/>
    </source>
</evidence>
<dbReference type="Gene3D" id="1.10.240.10">
    <property type="entry name" value="Tyrosyl-Transfer RNA Synthetase"/>
    <property type="match status" value="1"/>
</dbReference>
<comment type="caution">
    <text evidence="10">The sequence shown here is derived from an EMBL/GenBank/DDBJ whole genome shotgun (WGS) entry which is preliminary data.</text>
</comment>
<dbReference type="NCBIfam" id="TIGR00234">
    <property type="entry name" value="tyrS"/>
    <property type="match status" value="1"/>
</dbReference>
<dbReference type="InterPro" id="IPR002305">
    <property type="entry name" value="aa-tRNA-synth_Ic"/>
</dbReference>
<evidence type="ECO:0000313" key="11">
    <source>
        <dbReference type="Proteomes" id="UP001272242"/>
    </source>
</evidence>
<keyword evidence="5 9" id="KW-0648">Protein biosynthesis</keyword>
<dbReference type="Gene3D" id="3.10.290.10">
    <property type="entry name" value="RNA-binding S4 domain"/>
    <property type="match status" value="1"/>
</dbReference>
<keyword evidence="3 9" id="KW-0547">Nucleotide-binding</keyword>
<proteinExistence type="inferred from homology"/>
<keyword evidence="2 9" id="KW-0436">Ligase</keyword>
<evidence type="ECO:0000256" key="4">
    <source>
        <dbReference type="ARBA" id="ARBA00022840"/>
    </source>
</evidence>
<dbReference type="RefSeq" id="WP_320686708.1">
    <property type="nucleotide sequence ID" value="NZ_JAXBLV010000174.1"/>
</dbReference>
<dbReference type="PANTHER" id="PTHR11766:SF1">
    <property type="entry name" value="TYROSINE--TRNA LIGASE"/>
    <property type="match status" value="1"/>
</dbReference>
<evidence type="ECO:0000256" key="7">
    <source>
        <dbReference type="ARBA" id="ARBA00048248"/>
    </source>
</evidence>
<dbReference type="EC" id="6.1.1.1" evidence="1 8"/>
<dbReference type="EMBL" id="JAXBLV010000174">
    <property type="protein sequence ID" value="MDY3560054.1"/>
    <property type="molecule type" value="Genomic_DNA"/>
</dbReference>
<dbReference type="InterPro" id="IPR024088">
    <property type="entry name" value="Tyr-tRNA-ligase_bac-type"/>
</dbReference>
<sequence length="409" mass="45064">MSFPPVDEQLAVLTRGAAQFDGSMREELKKKLEKSFTSGKPLRVKYGIDPTGFDVHLGHTVPLRKLRQFQEFGHTAVLIIGTATAAVGDPSGRDASRQGLTTEQIDKNAQTYLTQIAKVVDVSKAEVRPNGEWFSKFTFADMLKLLGHTTMQRMIERDDFTKRIKAGAAIYLHECLYPLMQGHDSVEIRADVELGGTEQLYNLMVGRDLQRAAGQEPQICLTMPILRGTDGEKKMGKSVGNYIGLNEPAKDMFGKTMRIPDALLKEWFELLTDRPEAEIASIVAGHPNEAKKMLASDIVTFYHGPGAAGETVADWNKQFSNSGAKQDPDNIDDVRIPADKIKDGAMLAVDLIAETKLTASKGEARRKIEEGAFNYGPDRTKPADVKATVPVADGLVVRLGRKILRVRLN</sequence>
<evidence type="ECO:0000256" key="1">
    <source>
        <dbReference type="ARBA" id="ARBA00013160"/>
    </source>
</evidence>
<name>A0ABU5F2G5_9BACT</name>
<dbReference type="InterPro" id="IPR036986">
    <property type="entry name" value="S4_RNA-bd_sf"/>
</dbReference>
<reference evidence="11" key="1">
    <citation type="journal article" date="2023" name="Mar. Drugs">
        <title>Gemmata algarum, a Novel Planctomycete Isolated from an Algal Mat, Displays Antimicrobial Activity.</title>
        <authorList>
            <person name="Kumar G."/>
            <person name="Kallscheuer N."/>
            <person name="Kashif M."/>
            <person name="Ahamad S."/>
            <person name="Jagadeeshwari U."/>
            <person name="Pannikurungottu S."/>
            <person name="Haufschild T."/>
            <person name="Kabuu M."/>
            <person name="Sasikala C."/>
            <person name="Jogler C."/>
            <person name="Ramana C."/>
        </authorList>
    </citation>
    <scope>NUCLEOTIDE SEQUENCE [LARGE SCALE GENOMIC DNA]</scope>
    <source>
        <strain evidence="11">JC673</strain>
    </source>
</reference>
<dbReference type="InterPro" id="IPR014729">
    <property type="entry name" value="Rossmann-like_a/b/a_fold"/>
</dbReference>
<accession>A0ABU5F2G5</accession>
<dbReference type="PRINTS" id="PR01040">
    <property type="entry name" value="TRNASYNTHTYR"/>
</dbReference>
<dbReference type="InterPro" id="IPR002307">
    <property type="entry name" value="Tyr-tRNA-ligase"/>
</dbReference>
<keyword evidence="11" id="KW-1185">Reference proteome</keyword>
<keyword evidence="4 9" id="KW-0067">ATP-binding</keyword>
<dbReference type="Proteomes" id="UP001272242">
    <property type="component" value="Unassembled WGS sequence"/>
</dbReference>
<gene>
    <name evidence="10" type="primary">tyrS</name>
    <name evidence="10" type="ORF">R5W23_001279</name>
</gene>
<comment type="similarity">
    <text evidence="9">Belongs to the class-I aminoacyl-tRNA synthetase family.</text>
</comment>
<dbReference type="GO" id="GO:0004831">
    <property type="term" value="F:tyrosine-tRNA ligase activity"/>
    <property type="evidence" value="ECO:0007669"/>
    <property type="project" value="UniProtKB-EC"/>
</dbReference>
<protein>
    <recommendedName>
        <fullName evidence="1 8">Tyrosine--tRNA ligase</fullName>
        <ecNumber evidence="1 8">6.1.1.1</ecNumber>
    </recommendedName>
</protein>
<dbReference type="CDD" id="cd00805">
    <property type="entry name" value="TyrRS_core"/>
    <property type="match status" value="1"/>
</dbReference>
<dbReference type="PANTHER" id="PTHR11766">
    <property type="entry name" value="TYROSYL-TRNA SYNTHETASE"/>
    <property type="match status" value="1"/>
</dbReference>
<organism evidence="10 11">
    <name type="scientific">Gemmata algarum</name>
    <dbReference type="NCBI Taxonomy" id="2975278"/>
    <lineage>
        <taxon>Bacteria</taxon>
        <taxon>Pseudomonadati</taxon>
        <taxon>Planctomycetota</taxon>
        <taxon>Planctomycetia</taxon>
        <taxon>Gemmatales</taxon>
        <taxon>Gemmataceae</taxon>
        <taxon>Gemmata</taxon>
    </lineage>
</organism>
<comment type="catalytic activity">
    <reaction evidence="7">
        <text>tRNA(Tyr) + L-tyrosine + ATP = L-tyrosyl-tRNA(Tyr) + AMP + diphosphate + H(+)</text>
        <dbReference type="Rhea" id="RHEA:10220"/>
        <dbReference type="Rhea" id="RHEA-COMP:9706"/>
        <dbReference type="Rhea" id="RHEA-COMP:9707"/>
        <dbReference type="ChEBI" id="CHEBI:15378"/>
        <dbReference type="ChEBI" id="CHEBI:30616"/>
        <dbReference type="ChEBI" id="CHEBI:33019"/>
        <dbReference type="ChEBI" id="CHEBI:58315"/>
        <dbReference type="ChEBI" id="CHEBI:78442"/>
        <dbReference type="ChEBI" id="CHEBI:78536"/>
        <dbReference type="ChEBI" id="CHEBI:456215"/>
        <dbReference type="EC" id="6.1.1.1"/>
    </reaction>
</comment>
<evidence type="ECO:0000256" key="6">
    <source>
        <dbReference type="ARBA" id="ARBA00023146"/>
    </source>
</evidence>
<evidence type="ECO:0000256" key="3">
    <source>
        <dbReference type="ARBA" id="ARBA00022741"/>
    </source>
</evidence>
<dbReference type="Pfam" id="PF00579">
    <property type="entry name" value="tRNA-synt_1b"/>
    <property type="match status" value="1"/>
</dbReference>
<evidence type="ECO:0000256" key="9">
    <source>
        <dbReference type="RuleBase" id="RU363036"/>
    </source>
</evidence>
<evidence type="ECO:0000256" key="2">
    <source>
        <dbReference type="ARBA" id="ARBA00022598"/>
    </source>
</evidence>
<keyword evidence="6 9" id="KW-0030">Aminoacyl-tRNA synthetase</keyword>
<evidence type="ECO:0000256" key="8">
    <source>
        <dbReference type="NCBIfam" id="TIGR00234"/>
    </source>
</evidence>